<evidence type="ECO:0000256" key="7">
    <source>
        <dbReference type="ARBA" id="ARBA00049708"/>
    </source>
</evidence>
<name>A0A6J3C8U8_GALME</name>
<keyword evidence="5" id="KW-0690">Ribosome biogenesis</keyword>
<accession>A0A6J3C8U8</accession>
<evidence type="ECO:0000259" key="10">
    <source>
        <dbReference type="Pfam" id="PF20268"/>
    </source>
</evidence>
<dbReference type="PANTHER" id="PTHR10927">
    <property type="entry name" value="RIBOSOME MATURATION PROTEIN SBDS"/>
    <property type="match status" value="1"/>
</dbReference>
<feature type="domain" description="Ribosome maturation protein SDO1/SBDS central" evidence="9">
    <location>
        <begin position="110"/>
        <end position="171"/>
    </location>
</feature>
<dbReference type="InterPro" id="IPR036786">
    <property type="entry name" value="Ribosome_mat_SBDS_N_sf"/>
</dbReference>
<dbReference type="GO" id="GO:0042256">
    <property type="term" value="P:cytosolic ribosome assembly"/>
    <property type="evidence" value="ECO:0007669"/>
    <property type="project" value="InterPro"/>
</dbReference>
<feature type="domain" description="Ribosome maturation protein SDO1/SBDS N-terminal" evidence="8">
    <location>
        <begin position="15"/>
        <end position="101"/>
    </location>
</feature>
<keyword evidence="11" id="KW-1185">Reference proteome</keyword>
<keyword evidence="6" id="KW-0539">Nucleus</keyword>
<dbReference type="InterPro" id="IPR002140">
    <property type="entry name" value="Sdo1/SBDS"/>
</dbReference>
<dbReference type="GO" id="GO:0005634">
    <property type="term" value="C:nucleus"/>
    <property type="evidence" value="ECO:0007669"/>
    <property type="project" value="UniProtKB-SubCell"/>
</dbReference>
<evidence type="ECO:0000313" key="12">
    <source>
        <dbReference type="RefSeq" id="XP_031767434.1"/>
    </source>
</evidence>
<dbReference type="SUPFAM" id="SSF89895">
    <property type="entry name" value="FYSH domain"/>
    <property type="match status" value="1"/>
</dbReference>
<dbReference type="Gene3D" id="3.30.1250.10">
    <property type="entry name" value="Ribosome maturation protein SBDS, N-terminal domain"/>
    <property type="match status" value="1"/>
</dbReference>
<dbReference type="Proteomes" id="UP001652740">
    <property type="component" value="Unplaced"/>
</dbReference>
<keyword evidence="4" id="KW-0963">Cytoplasm</keyword>
<dbReference type="InterPro" id="IPR046928">
    <property type="entry name" value="SDO1/SBDS_C"/>
</dbReference>
<dbReference type="Gene3D" id="1.10.10.900">
    <property type="entry name" value="SBDS protein C-terminal domain, subdomain 1"/>
    <property type="match status" value="1"/>
</dbReference>
<evidence type="ECO:0000256" key="3">
    <source>
        <dbReference type="ARBA" id="ARBA00007433"/>
    </source>
</evidence>
<evidence type="ECO:0000256" key="5">
    <source>
        <dbReference type="ARBA" id="ARBA00022517"/>
    </source>
</evidence>
<comment type="subcellular location">
    <subcellularLocation>
        <location evidence="2">Cytoplasm</location>
    </subcellularLocation>
    <subcellularLocation>
        <location evidence="1">Nucleus</location>
    </subcellularLocation>
</comment>
<evidence type="ECO:0000256" key="1">
    <source>
        <dbReference type="ARBA" id="ARBA00004123"/>
    </source>
</evidence>
<evidence type="ECO:0000256" key="4">
    <source>
        <dbReference type="ARBA" id="ARBA00022490"/>
    </source>
</evidence>
<comment type="similarity">
    <text evidence="3">Belongs to the SDO1/SBDS family.</text>
</comment>
<feature type="domain" description="Ribosome maturation protein SDO1/SBDS C-terminal" evidence="10">
    <location>
        <begin position="173"/>
        <end position="241"/>
    </location>
</feature>
<evidence type="ECO:0000259" key="8">
    <source>
        <dbReference type="Pfam" id="PF01172"/>
    </source>
</evidence>
<dbReference type="InterPro" id="IPR037188">
    <property type="entry name" value="Sdo1/SBDS_central_sf"/>
</dbReference>
<dbReference type="GeneID" id="113517857"/>
<dbReference type="Pfam" id="PF01172">
    <property type="entry name" value="SBDS_N"/>
    <property type="match status" value="1"/>
</dbReference>
<evidence type="ECO:0000256" key="2">
    <source>
        <dbReference type="ARBA" id="ARBA00004496"/>
    </source>
</evidence>
<comment type="subunit">
    <text evidence="7">Associates with the 60S ribosomal subunit.</text>
</comment>
<protein>
    <submittedName>
        <fullName evidence="12">Ribosome maturation protein SBDS-like</fullName>
    </submittedName>
</protein>
<dbReference type="NCBIfam" id="TIGR00291">
    <property type="entry name" value="RNA_SBDS"/>
    <property type="match status" value="1"/>
</dbReference>
<dbReference type="Gene3D" id="3.30.70.240">
    <property type="match status" value="1"/>
</dbReference>
<sequence>MSKLLKPTNQVRLTNVAIVRLKKGGKKFEIACYKHKVLPWRNQLEQDINEVLQTQTIFLHVSKGQAAKKEDLINIFRTNDSTEICKEILKNGELQISDKDRQSQIVSLTKDIATSIADKCVNPNTKRPYPVSVIEKAMRDVRFFVNVNKSVVQQTLHVIELLKKEIRLQRAQMRVRILLTGKGANKIKNKIIHLVLSIEEEYWYSETANIICLIEPGNFKNLDAMIQTETKGNGQFELLNLIEMLEEDIL</sequence>
<dbReference type="InterPro" id="IPR019783">
    <property type="entry name" value="SDO1/SBDS_N"/>
</dbReference>
<reference evidence="12" key="1">
    <citation type="submission" date="2025-08" db="UniProtKB">
        <authorList>
            <consortium name="RefSeq"/>
        </authorList>
    </citation>
    <scope>IDENTIFICATION</scope>
    <source>
        <tissue evidence="12">Whole larvae</tissue>
    </source>
</reference>
<evidence type="ECO:0000256" key="6">
    <source>
        <dbReference type="ARBA" id="ARBA00023242"/>
    </source>
</evidence>
<dbReference type="OrthoDB" id="10253092at2759"/>
<dbReference type="KEGG" id="gmw:113517857"/>
<dbReference type="PANTHER" id="PTHR10927:SF1">
    <property type="entry name" value="RIBOSOME MATURATION PROTEIN SBDS"/>
    <property type="match status" value="1"/>
</dbReference>
<proteinExistence type="inferred from homology"/>
<dbReference type="GO" id="GO:0005737">
    <property type="term" value="C:cytoplasm"/>
    <property type="evidence" value="ECO:0007669"/>
    <property type="project" value="UniProtKB-SubCell"/>
</dbReference>
<dbReference type="RefSeq" id="XP_031767434.1">
    <property type="nucleotide sequence ID" value="XM_031911574.2"/>
</dbReference>
<dbReference type="InterPro" id="IPR018978">
    <property type="entry name" value="SDO1/SBDS_central"/>
</dbReference>
<evidence type="ECO:0000313" key="11">
    <source>
        <dbReference type="Proteomes" id="UP001652740"/>
    </source>
</evidence>
<dbReference type="AlphaFoldDB" id="A0A6J3C8U8"/>
<gene>
    <name evidence="12" type="primary">LOC113517857</name>
</gene>
<evidence type="ECO:0000259" key="9">
    <source>
        <dbReference type="Pfam" id="PF09377"/>
    </source>
</evidence>
<dbReference type="SUPFAM" id="SSF109728">
    <property type="entry name" value="Hypothetical protein AF0491, middle domain"/>
    <property type="match status" value="1"/>
</dbReference>
<organism evidence="11 12">
    <name type="scientific">Galleria mellonella</name>
    <name type="common">Greater wax moth</name>
    <dbReference type="NCBI Taxonomy" id="7137"/>
    <lineage>
        <taxon>Eukaryota</taxon>
        <taxon>Metazoa</taxon>
        <taxon>Ecdysozoa</taxon>
        <taxon>Arthropoda</taxon>
        <taxon>Hexapoda</taxon>
        <taxon>Insecta</taxon>
        <taxon>Pterygota</taxon>
        <taxon>Neoptera</taxon>
        <taxon>Endopterygota</taxon>
        <taxon>Lepidoptera</taxon>
        <taxon>Glossata</taxon>
        <taxon>Ditrysia</taxon>
        <taxon>Pyraloidea</taxon>
        <taxon>Pyralidae</taxon>
        <taxon>Galleriinae</taxon>
        <taxon>Galleria</taxon>
    </lineage>
</organism>
<dbReference type="Pfam" id="PF20268">
    <property type="entry name" value="SBDS_C"/>
    <property type="match status" value="1"/>
</dbReference>
<dbReference type="InterPro" id="IPR039100">
    <property type="entry name" value="Sdo1/SBDS-like"/>
</dbReference>
<dbReference type="Pfam" id="PF09377">
    <property type="entry name" value="SBDS_domain_II"/>
    <property type="match status" value="1"/>
</dbReference>